<gene>
    <name evidence="1" type="ORF">BECKFM1743A_GA0114220_105812</name>
    <name evidence="2" type="ORF">BECKFM1743B_GA0114221_105612</name>
</gene>
<accession>A0A450WNP9</accession>
<organism evidence="2">
    <name type="scientific">Candidatus Kentrum sp. FM</name>
    <dbReference type="NCBI Taxonomy" id="2126340"/>
    <lineage>
        <taxon>Bacteria</taxon>
        <taxon>Pseudomonadati</taxon>
        <taxon>Pseudomonadota</taxon>
        <taxon>Gammaproteobacteria</taxon>
        <taxon>Candidatus Kentrum</taxon>
    </lineage>
</organism>
<dbReference type="EMBL" id="CAADEZ010000581">
    <property type="protein sequence ID" value="VFJ71264.1"/>
    <property type="molecule type" value="Genomic_DNA"/>
</dbReference>
<sequence>MEEIRYQASMDRSRFMDGHMEGEKKGVEKNRMATARIMKQAGEPVEKIVKYTQLTRKEAEDL</sequence>
<name>A0A450WNP9_9GAMM</name>
<evidence type="ECO:0000313" key="1">
    <source>
        <dbReference type="EMBL" id="VFJ71264.1"/>
    </source>
</evidence>
<reference evidence="2" key="1">
    <citation type="submission" date="2019-02" db="EMBL/GenBank/DDBJ databases">
        <authorList>
            <person name="Gruber-Vodicka R. H."/>
            <person name="Seah K. B. B."/>
        </authorList>
    </citation>
    <scope>NUCLEOTIDE SEQUENCE</scope>
    <source>
        <strain evidence="1">BECK_BZ163</strain>
        <strain evidence="2">BECK_BZ164</strain>
    </source>
</reference>
<evidence type="ECO:0000313" key="2">
    <source>
        <dbReference type="EMBL" id="VFK18609.1"/>
    </source>
</evidence>
<dbReference type="AlphaFoldDB" id="A0A450WNP9"/>
<proteinExistence type="predicted"/>
<protein>
    <submittedName>
        <fullName evidence="2">Uncharacterized protein</fullName>
    </submittedName>
</protein>
<dbReference type="EMBL" id="CAADFL010000561">
    <property type="protein sequence ID" value="VFK18609.1"/>
    <property type="molecule type" value="Genomic_DNA"/>
</dbReference>